<evidence type="ECO:0000313" key="3">
    <source>
        <dbReference type="Proteomes" id="UP000242180"/>
    </source>
</evidence>
<dbReference type="Proteomes" id="UP000242180">
    <property type="component" value="Unassembled WGS sequence"/>
</dbReference>
<keyword evidence="2" id="KW-0430">Lectin</keyword>
<dbReference type="InterPro" id="IPR050618">
    <property type="entry name" value="Ubq-SigPath_Reg"/>
</dbReference>
<dbReference type="InParanoid" id="A0A1X2H9X5"/>
<dbReference type="Gene3D" id="2.60.120.920">
    <property type="match status" value="1"/>
</dbReference>
<dbReference type="InterPro" id="IPR003877">
    <property type="entry name" value="SPRY_dom"/>
</dbReference>
<dbReference type="InterPro" id="IPR043136">
    <property type="entry name" value="B30.2/SPRY_sf"/>
</dbReference>
<accession>A0A1X2H9X5</accession>
<feature type="domain" description="B30.2/SPRY" evidence="1">
    <location>
        <begin position="50"/>
        <end position="257"/>
    </location>
</feature>
<dbReference type="Pfam" id="PF00622">
    <property type="entry name" value="SPRY"/>
    <property type="match status" value="1"/>
</dbReference>
<dbReference type="OMA" id="SYDHAVQ"/>
<dbReference type="EMBL" id="MCGN01000006">
    <property type="protein sequence ID" value="ORY95481.1"/>
    <property type="molecule type" value="Genomic_DNA"/>
</dbReference>
<name>A0A1X2H9X5_SYNRA</name>
<protein>
    <submittedName>
        <fullName evidence="2">Concanavalin A-like lectin/glucanase domain-containing protein</fullName>
    </submittedName>
</protein>
<dbReference type="STRING" id="13706.A0A1X2H9X5"/>
<dbReference type="InterPro" id="IPR001870">
    <property type="entry name" value="B30.2/SPRY"/>
</dbReference>
<sequence>MNQDQEPPSYDHAVQASLDPDNFVHRLGRLADASVDSFERGELFTQAFRSQLDTIPPSLIEDVANHGLVSSLGLDEATHANDLFRHPLARSRPALHIMNRTTVQLWPNHPMQADMDLTVQATHPFLAQYGGREARLHYFEVTLVTTHPNSVIAVGLTTRPYPLFRMPGWNRYSVGYHSDDGCKFLEDATGGQDYGPSFKQGDTVGCGYEPVEGNVFFTLNGYRIGYAYTGLQPRHYFASVGADGPATLDVNFGARPFLYDIGDAWAGLTI</sequence>
<reference evidence="2 3" key="1">
    <citation type="submission" date="2016-07" db="EMBL/GenBank/DDBJ databases">
        <title>Pervasive Adenine N6-methylation of Active Genes in Fungi.</title>
        <authorList>
            <consortium name="DOE Joint Genome Institute"/>
            <person name="Mondo S.J."/>
            <person name="Dannebaum R.O."/>
            <person name="Kuo R.C."/>
            <person name="Labutti K."/>
            <person name="Haridas S."/>
            <person name="Kuo A."/>
            <person name="Salamov A."/>
            <person name="Ahrendt S.R."/>
            <person name="Lipzen A."/>
            <person name="Sullivan W."/>
            <person name="Andreopoulos W.B."/>
            <person name="Clum A."/>
            <person name="Lindquist E."/>
            <person name="Daum C."/>
            <person name="Ramamoorthy G.K."/>
            <person name="Gryganskyi A."/>
            <person name="Culley D."/>
            <person name="Magnuson J.K."/>
            <person name="James T.Y."/>
            <person name="O'Malley M.A."/>
            <person name="Stajich J.E."/>
            <person name="Spatafora J.W."/>
            <person name="Visel A."/>
            <person name="Grigoriev I.V."/>
        </authorList>
    </citation>
    <scope>NUCLEOTIDE SEQUENCE [LARGE SCALE GENOMIC DNA]</scope>
    <source>
        <strain evidence="2 3">NRRL 2496</strain>
    </source>
</reference>
<keyword evidence="3" id="KW-1185">Reference proteome</keyword>
<dbReference type="SMART" id="SM00449">
    <property type="entry name" value="SPRY"/>
    <property type="match status" value="1"/>
</dbReference>
<dbReference type="PROSITE" id="PS50188">
    <property type="entry name" value="B302_SPRY"/>
    <property type="match status" value="1"/>
</dbReference>
<dbReference type="AlphaFoldDB" id="A0A1X2H9X5"/>
<evidence type="ECO:0000259" key="1">
    <source>
        <dbReference type="PROSITE" id="PS50188"/>
    </source>
</evidence>
<dbReference type="OrthoDB" id="258495at2759"/>
<comment type="caution">
    <text evidence="2">The sequence shown here is derived from an EMBL/GenBank/DDBJ whole genome shotgun (WGS) entry which is preliminary data.</text>
</comment>
<organism evidence="2 3">
    <name type="scientific">Syncephalastrum racemosum</name>
    <name type="common">Filamentous fungus</name>
    <dbReference type="NCBI Taxonomy" id="13706"/>
    <lineage>
        <taxon>Eukaryota</taxon>
        <taxon>Fungi</taxon>
        <taxon>Fungi incertae sedis</taxon>
        <taxon>Mucoromycota</taxon>
        <taxon>Mucoromycotina</taxon>
        <taxon>Mucoromycetes</taxon>
        <taxon>Mucorales</taxon>
        <taxon>Syncephalastraceae</taxon>
        <taxon>Syncephalastrum</taxon>
    </lineage>
</organism>
<dbReference type="InterPro" id="IPR013320">
    <property type="entry name" value="ConA-like_dom_sf"/>
</dbReference>
<gene>
    <name evidence="2" type="ORF">BCR43DRAFT_493067</name>
</gene>
<dbReference type="GO" id="GO:0030246">
    <property type="term" value="F:carbohydrate binding"/>
    <property type="evidence" value="ECO:0007669"/>
    <property type="project" value="UniProtKB-KW"/>
</dbReference>
<dbReference type="SUPFAM" id="SSF49899">
    <property type="entry name" value="Concanavalin A-like lectins/glucanases"/>
    <property type="match status" value="1"/>
</dbReference>
<dbReference type="PANTHER" id="PTHR12864">
    <property type="entry name" value="RAN BINDING PROTEIN 9-RELATED"/>
    <property type="match status" value="1"/>
</dbReference>
<evidence type="ECO:0000313" key="2">
    <source>
        <dbReference type="EMBL" id="ORY95481.1"/>
    </source>
</evidence>
<proteinExistence type="predicted"/>